<evidence type="ECO:0000313" key="2">
    <source>
        <dbReference type="Proteomes" id="UP000274131"/>
    </source>
</evidence>
<keyword evidence="2" id="KW-1185">Reference proteome</keyword>
<evidence type="ECO:0000313" key="3">
    <source>
        <dbReference type="WBParaSite" id="EVEC_0000739701-mRNA-1"/>
    </source>
</evidence>
<sequence length="229" mass="25044">MRTRILKYGAFEKQEIQLLVTFESELSFLGLHTYLLAKLKNDALMSLNSSMKSENLVSIQRSTGESSKGGSFIRARITGTRGEQHRLSVPNLAELMHNAASTDSCNGAASSAKALTSKLGRTPGTGELQTINEGLITPVVRRKQYNKDVGSVVASTSGWSGIDASKPFSYYKNPLRDDDDDSRSETGAVVDHAFTRRLIVSKFLLTMQNCLLGKEEGSLTLPIANFLYC</sequence>
<reference evidence="1 2" key="2">
    <citation type="submission" date="2018-10" db="EMBL/GenBank/DDBJ databases">
        <authorList>
            <consortium name="Pathogen Informatics"/>
        </authorList>
    </citation>
    <scope>NUCLEOTIDE SEQUENCE [LARGE SCALE GENOMIC DNA]</scope>
</reference>
<proteinExistence type="predicted"/>
<dbReference type="Proteomes" id="UP000274131">
    <property type="component" value="Unassembled WGS sequence"/>
</dbReference>
<reference evidence="3" key="1">
    <citation type="submission" date="2017-02" db="UniProtKB">
        <authorList>
            <consortium name="WormBaseParasite"/>
        </authorList>
    </citation>
    <scope>IDENTIFICATION</scope>
</reference>
<accession>A0A0N4VAB0</accession>
<dbReference type="OrthoDB" id="21085at2759"/>
<name>A0A0N4VAB0_ENTVE</name>
<dbReference type="WBParaSite" id="EVEC_0000739701-mRNA-1">
    <property type="protein sequence ID" value="EVEC_0000739701-mRNA-1"/>
    <property type="gene ID" value="EVEC_0000739701"/>
</dbReference>
<organism evidence="3">
    <name type="scientific">Enterobius vermicularis</name>
    <name type="common">Human pinworm</name>
    <dbReference type="NCBI Taxonomy" id="51028"/>
    <lineage>
        <taxon>Eukaryota</taxon>
        <taxon>Metazoa</taxon>
        <taxon>Ecdysozoa</taxon>
        <taxon>Nematoda</taxon>
        <taxon>Chromadorea</taxon>
        <taxon>Rhabditida</taxon>
        <taxon>Spirurina</taxon>
        <taxon>Oxyuridomorpha</taxon>
        <taxon>Oxyuroidea</taxon>
        <taxon>Oxyuridae</taxon>
        <taxon>Enterobius</taxon>
    </lineage>
</organism>
<evidence type="ECO:0000313" key="1">
    <source>
        <dbReference type="EMBL" id="VDD92167.1"/>
    </source>
</evidence>
<dbReference type="EMBL" id="UXUI01008696">
    <property type="protein sequence ID" value="VDD92167.1"/>
    <property type="molecule type" value="Genomic_DNA"/>
</dbReference>
<protein>
    <submittedName>
        <fullName evidence="3">Kinesin motor domain-containing protein</fullName>
    </submittedName>
</protein>
<gene>
    <name evidence="1" type="ORF">EVEC_LOCUS6918</name>
</gene>
<dbReference type="STRING" id="51028.A0A0N4VAB0"/>
<dbReference type="AlphaFoldDB" id="A0A0N4VAB0"/>